<protein>
    <submittedName>
        <fullName evidence="4">Iron uptake protein A2</fullName>
    </submittedName>
</protein>
<evidence type="ECO:0000313" key="5">
    <source>
        <dbReference type="Proteomes" id="UP001055093"/>
    </source>
</evidence>
<feature type="signal peptide" evidence="3">
    <location>
        <begin position="1"/>
        <end position="40"/>
    </location>
</feature>
<sequence length="356" mass="38410">MYNTRLVSTNRGNLYMSRLHNAGCFACIGWAMMLAGAAQAAEVNLYTTREPGLIRPLLDAYTAKSGVKVNTVFVEKGLAERVAAEGPRSSADVVMTVDIGNLIELVDRDLAQPVRSATLESAVPATLRDAEGRWFGLSMRARVLYADKDLADLKAATYESLADPAWKGKICIRPGQHPYNTALISAFLLRHGPDKTEAWLRGVKANLARKATGGDRDVARDIAADLCEVGLANSYYVGLMRSGRGGPDQQKWGDAIKVVLPTFENGGTHVNVSGAIVAKHAPNREEAVKLLEYLVSDEAQALYAKTDYEYPVKPGAAVDPLLSAFGTLSIDTTSLVEIARNRKAASLLVDKVGFDN</sequence>
<evidence type="ECO:0000256" key="3">
    <source>
        <dbReference type="SAM" id="SignalP"/>
    </source>
</evidence>
<dbReference type="EMBL" id="BPRE01000002">
    <property type="protein sequence ID" value="GJE74153.1"/>
    <property type="molecule type" value="Genomic_DNA"/>
</dbReference>
<feature type="chain" id="PRO_5047244954" evidence="3">
    <location>
        <begin position="41"/>
        <end position="356"/>
    </location>
</feature>
<dbReference type="Pfam" id="PF13343">
    <property type="entry name" value="SBP_bac_6"/>
    <property type="match status" value="1"/>
</dbReference>
<organism evidence="4 5">
    <name type="scientific">Methylorubrum suomiense</name>
    <dbReference type="NCBI Taxonomy" id="144191"/>
    <lineage>
        <taxon>Bacteria</taxon>
        <taxon>Pseudomonadati</taxon>
        <taxon>Pseudomonadota</taxon>
        <taxon>Alphaproteobacteria</taxon>
        <taxon>Hyphomicrobiales</taxon>
        <taxon>Methylobacteriaceae</taxon>
        <taxon>Methylorubrum</taxon>
    </lineage>
</organism>
<keyword evidence="5" id="KW-1185">Reference proteome</keyword>
<reference evidence="4" key="2">
    <citation type="submission" date="2021-08" db="EMBL/GenBank/DDBJ databases">
        <authorList>
            <person name="Tani A."/>
            <person name="Ola A."/>
            <person name="Ogura Y."/>
            <person name="Katsura K."/>
            <person name="Hayashi T."/>
        </authorList>
    </citation>
    <scope>NUCLEOTIDE SEQUENCE</scope>
    <source>
        <strain evidence="4">DSM 14458</strain>
    </source>
</reference>
<name>A0ABQ4URY4_9HYPH</name>
<dbReference type="Proteomes" id="UP001055093">
    <property type="component" value="Unassembled WGS sequence"/>
</dbReference>
<dbReference type="Gene3D" id="3.40.190.10">
    <property type="entry name" value="Periplasmic binding protein-like II"/>
    <property type="match status" value="2"/>
</dbReference>
<proteinExistence type="inferred from homology"/>
<gene>
    <name evidence="4" type="primary">futA2</name>
    <name evidence="4" type="ORF">BGCPKDLD_0721</name>
</gene>
<dbReference type="SUPFAM" id="SSF53850">
    <property type="entry name" value="Periplasmic binding protein-like II"/>
    <property type="match status" value="1"/>
</dbReference>
<comment type="caution">
    <text evidence="4">The sequence shown here is derived from an EMBL/GenBank/DDBJ whole genome shotgun (WGS) entry which is preliminary data.</text>
</comment>
<dbReference type="PANTHER" id="PTHR30006:SF15">
    <property type="entry name" value="IRON-UTILIZATION PERIPLASMIC PROTEIN"/>
    <property type="match status" value="1"/>
</dbReference>
<keyword evidence="2 3" id="KW-0732">Signal</keyword>
<accession>A0ABQ4URY4</accession>
<evidence type="ECO:0000256" key="1">
    <source>
        <dbReference type="ARBA" id="ARBA00008520"/>
    </source>
</evidence>
<reference evidence="4" key="1">
    <citation type="journal article" date="2021" name="Front. Microbiol.">
        <title>Comprehensive Comparative Genomics and Phenotyping of Methylobacterium Species.</title>
        <authorList>
            <person name="Alessa O."/>
            <person name="Ogura Y."/>
            <person name="Fujitani Y."/>
            <person name="Takami H."/>
            <person name="Hayashi T."/>
            <person name="Sahin N."/>
            <person name="Tani A."/>
        </authorList>
    </citation>
    <scope>NUCLEOTIDE SEQUENCE</scope>
    <source>
        <strain evidence="4">DSM 14458</strain>
    </source>
</reference>
<dbReference type="PANTHER" id="PTHR30006">
    <property type="entry name" value="THIAMINE-BINDING PERIPLASMIC PROTEIN-RELATED"/>
    <property type="match status" value="1"/>
</dbReference>
<dbReference type="PIRSF" id="PIRSF002825">
    <property type="entry name" value="CfbpA"/>
    <property type="match status" value="1"/>
</dbReference>
<evidence type="ECO:0000256" key="2">
    <source>
        <dbReference type="ARBA" id="ARBA00022729"/>
    </source>
</evidence>
<evidence type="ECO:0000313" key="4">
    <source>
        <dbReference type="EMBL" id="GJE74153.1"/>
    </source>
</evidence>
<comment type="similarity">
    <text evidence="1">Belongs to the bacterial solute-binding protein 1 family.</text>
</comment>
<dbReference type="InterPro" id="IPR026045">
    <property type="entry name" value="Ferric-bd"/>
</dbReference>